<evidence type="ECO:0000256" key="2">
    <source>
        <dbReference type="ARBA" id="ARBA00005940"/>
    </source>
</evidence>
<dbReference type="Gene3D" id="2.60.40.1180">
    <property type="entry name" value="Golgi alpha-mannosidase II"/>
    <property type="match status" value="1"/>
</dbReference>
<dbReference type="Gene3D" id="3.20.20.80">
    <property type="entry name" value="Glycosidases"/>
    <property type="match status" value="1"/>
</dbReference>
<evidence type="ECO:0000256" key="6">
    <source>
        <dbReference type="ARBA" id="ARBA00022833"/>
    </source>
</evidence>
<dbReference type="CDD" id="cd03143">
    <property type="entry name" value="A4_beta-galactosidase_middle_domain"/>
    <property type="match status" value="1"/>
</dbReference>
<keyword evidence="5" id="KW-0378">Hydrolase</keyword>
<dbReference type="RefSeq" id="WP_338003086.1">
    <property type="nucleotide sequence ID" value="NZ_JAOPKA010000003.1"/>
</dbReference>
<protein>
    <recommendedName>
        <fullName evidence="3">beta-galactosidase</fullName>
        <ecNumber evidence="3">3.2.1.23</ecNumber>
    </recommendedName>
</protein>
<dbReference type="Pfam" id="PF02449">
    <property type="entry name" value="Glyco_hydro_42"/>
    <property type="match status" value="1"/>
</dbReference>
<dbReference type="InterPro" id="IPR013780">
    <property type="entry name" value="Glyco_hydro_b"/>
</dbReference>
<dbReference type="PANTHER" id="PTHR36447">
    <property type="entry name" value="BETA-GALACTOSIDASE GANA"/>
    <property type="match status" value="1"/>
</dbReference>
<dbReference type="GO" id="GO:0005975">
    <property type="term" value="P:carbohydrate metabolic process"/>
    <property type="evidence" value="ECO:0007669"/>
    <property type="project" value="InterPro"/>
</dbReference>
<dbReference type="AlphaFoldDB" id="A0AAP2YYA9"/>
<evidence type="ECO:0000313" key="11">
    <source>
        <dbReference type="EMBL" id="MCU4741258.1"/>
    </source>
</evidence>
<evidence type="ECO:0000259" key="10">
    <source>
        <dbReference type="Pfam" id="PF08532"/>
    </source>
</evidence>
<evidence type="ECO:0000256" key="4">
    <source>
        <dbReference type="ARBA" id="ARBA00022723"/>
    </source>
</evidence>
<name>A0AAP2YYA9_9EURY</name>
<comment type="caution">
    <text evidence="11">The sequence shown here is derived from an EMBL/GenBank/DDBJ whole genome shotgun (WGS) entry which is preliminary data.</text>
</comment>
<dbReference type="PANTHER" id="PTHR36447:SF2">
    <property type="entry name" value="BETA-GALACTOSIDASE YESZ"/>
    <property type="match status" value="1"/>
</dbReference>
<comment type="similarity">
    <text evidence="2">Belongs to the glycosyl hydrolase 42 family.</text>
</comment>
<keyword evidence="7" id="KW-0326">Glycosidase</keyword>
<reference evidence="11" key="1">
    <citation type="submission" date="2022-09" db="EMBL/GenBank/DDBJ databases">
        <title>Enrichment on poylsaccharides allowed isolation of novel metabolic and taxonomic groups of Haloarchaea.</title>
        <authorList>
            <person name="Sorokin D.Y."/>
            <person name="Elcheninov A.G."/>
            <person name="Khizhniak T.V."/>
            <person name="Kolganova T.V."/>
            <person name="Kublanov I.V."/>
        </authorList>
    </citation>
    <scope>NUCLEOTIDE SEQUENCE</scope>
    <source>
        <strain evidence="11">AArc-xg1-1</strain>
    </source>
</reference>
<dbReference type="Pfam" id="PF08532">
    <property type="entry name" value="Glyco_hydro_42M"/>
    <property type="match status" value="1"/>
</dbReference>
<dbReference type="SUPFAM" id="SSF51445">
    <property type="entry name" value="(Trans)glycosidases"/>
    <property type="match status" value="1"/>
</dbReference>
<accession>A0AAP2YYA9</accession>
<keyword evidence="4" id="KW-0479">Metal-binding</keyword>
<evidence type="ECO:0000256" key="8">
    <source>
        <dbReference type="SAM" id="MobiDB-lite"/>
    </source>
</evidence>
<dbReference type="GO" id="GO:0046872">
    <property type="term" value="F:metal ion binding"/>
    <property type="evidence" value="ECO:0007669"/>
    <property type="project" value="UniProtKB-KW"/>
</dbReference>
<comment type="catalytic activity">
    <reaction evidence="1">
        <text>Hydrolysis of terminal non-reducing beta-D-galactose residues in beta-D-galactosides.</text>
        <dbReference type="EC" id="3.2.1.23"/>
    </reaction>
</comment>
<dbReference type="GO" id="GO:0004565">
    <property type="term" value="F:beta-galactosidase activity"/>
    <property type="evidence" value="ECO:0007669"/>
    <property type="project" value="UniProtKB-EC"/>
</dbReference>
<evidence type="ECO:0000256" key="7">
    <source>
        <dbReference type="ARBA" id="ARBA00023295"/>
    </source>
</evidence>
<evidence type="ECO:0000259" key="9">
    <source>
        <dbReference type="Pfam" id="PF02449"/>
    </source>
</evidence>
<gene>
    <name evidence="11" type="ORF">OB960_07570</name>
</gene>
<dbReference type="InterPro" id="IPR003476">
    <property type="entry name" value="Glyco_hydro_42"/>
</dbReference>
<sequence length="687" mass="76958">MDIGVCYFPEHWPRERWETDVEQMVSAGIEYVRMGEFAWSVLEPEPGRLEFEWLETAVELVADQGMKAVLCTPTATPPKWLVDRHPEIRQEEPDGTIREYGGRRHYCFSSETYREQTARIVRELAERFADNPHVVGWQTDNEFGCHDTIRCYCEDCAEAFRDWLRERYGDIESLNDAWGTTFWSQHLRSFEEVDPPRHTTASHHPARVLDYHRFSSDQTADYNRLQAEILRSYGDWFVTHNFMYNFSQLNAFDVGDDLDFASWDAYPTGFPQVMHSRSVDEDDLRVGNPDEIGLNHDLFRCAADGPFWIMEQQPGEINWPPTAAQPAAGAMRLWAHHAVAHGADVVTYFRWRRCLEGQEQYHAGLRRADGSEARGYHDARRAASEFADLEALVDGEPEGTVAVLLDYDSLWALEEQPGTDDFDYWEYVGTYYTALRARGVTVDLVPTETDLSGYSAVIAPALHVLSESVAASISDYVENGGALLVTMRSGEKTPGNKLTGTAPPGPLADLVGAAVTERESVGDSETLETRLEYHGESYEYRTWAEWLAVEDAIVAGEYTTGVGAGRAAITERVTGDGSVTYVGVWPNEELADALVTDLLARADATYTADRLPDRVRVAQRGSVTWVFNYRSEETTIDVGPDGELLAGAETVPGYDLAVLEGTAADVTVEPERERESESESEPESGGS</sequence>
<evidence type="ECO:0000256" key="5">
    <source>
        <dbReference type="ARBA" id="ARBA00022801"/>
    </source>
</evidence>
<feature type="domain" description="Glycoside hydrolase family 42 N-terminal" evidence="9">
    <location>
        <begin position="6"/>
        <end position="387"/>
    </location>
</feature>
<dbReference type="InterPro" id="IPR013529">
    <property type="entry name" value="Glyco_hydro_42_N"/>
</dbReference>
<evidence type="ECO:0000256" key="3">
    <source>
        <dbReference type="ARBA" id="ARBA00012756"/>
    </source>
</evidence>
<evidence type="ECO:0000256" key="1">
    <source>
        <dbReference type="ARBA" id="ARBA00001412"/>
    </source>
</evidence>
<dbReference type="GO" id="GO:0009341">
    <property type="term" value="C:beta-galactosidase complex"/>
    <property type="evidence" value="ECO:0007669"/>
    <property type="project" value="InterPro"/>
</dbReference>
<dbReference type="InterPro" id="IPR029062">
    <property type="entry name" value="Class_I_gatase-like"/>
</dbReference>
<dbReference type="Proteomes" id="UP001321018">
    <property type="component" value="Unassembled WGS sequence"/>
</dbReference>
<dbReference type="PIRSF" id="PIRSF001084">
    <property type="entry name" value="B-galactosidase"/>
    <property type="match status" value="1"/>
</dbReference>
<dbReference type="EC" id="3.2.1.23" evidence="3"/>
<dbReference type="InterPro" id="IPR013738">
    <property type="entry name" value="Beta_galactosidase_Trimer"/>
</dbReference>
<dbReference type="Gene3D" id="3.40.50.880">
    <property type="match status" value="1"/>
</dbReference>
<dbReference type="EMBL" id="JAOPKA010000003">
    <property type="protein sequence ID" value="MCU4741258.1"/>
    <property type="molecule type" value="Genomic_DNA"/>
</dbReference>
<evidence type="ECO:0000313" key="12">
    <source>
        <dbReference type="Proteomes" id="UP001321018"/>
    </source>
</evidence>
<organism evidence="11 12">
    <name type="scientific">Natronoglomus mannanivorans</name>
    <dbReference type="NCBI Taxonomy" id="2979990"/>
    <lineage>
        <taxon>Archaea</taxon>
        <taxon>Methanobacteriati</taxon>
        <taxon>Methanobacteriota</taxon>
        <taxon>Stenosarchaea group</taxon>
        <taxon>Halobacteria</taxon>
        <taxon>Halobacteriales</taxon>
        <taxon>Natrialbaceae</taxon>
        <taxon>Natronoglomus</taxon>
    </lineage>
</organism>
<proteinExistence type="inferred from homology"/>
<feature type="domain" description="Beta-galactosidase trimerisation" evidence="10">
    <location>
        <begin position="400"/>
        <end position="602"/>
    </location>
</feature>
<feature type="region of interest" description="Disordered" evidence="8">
    <location>
        <begin position="661"/>
        <end position="687"/>
    </location>
</feature>
<feature type="compositionally biased region" description="Acidic residues" evidence="8">
    <location>
        <begin position="678"/>
        <end position="687"/>
    </location>
</feature>
<dbReference type="InterPro" id="IPR017853">
    <property type="entry name" value="GH"/>
</dbReference>
<dbReference type="SUPFAM" id="SSF51011">
    <property type="entry name" value="Glycosyl hydrolase domain"/>
    <property type="match status" value="1"/>
</dbReference>
<dbReference type="SUPFAM" id="SSF52317">
    <property type="entry name" value="Class I glutamine amidotransferase-like"/>
    <property type="match status" value="1"/>
</dbReference>
<keyword evidence="6" id="KW-0862">Zinc</keyword>